<keyword evidence="2 8" id="KW-0813">Transport</keyword>
<keyword evidence="4" id="KW-0653">Protein transport</keyword>
<dbReference type="EMBL" id="RCDA01000004">
    <property type="protein sequence ID" value="RLK47032.1"/>
    <property type="molecule type" value="Genomic_DNA"/>
</dbReference>
<dbReference type="InterPro" id="IPR021731">
    <property type="entry name" value="AMIN_dom"/>
</dbReference>
<dbReference type="PRINTS" id="PR00811">
    <property type="entry name" value="BCTERIALGSPD"/>
</dbReference>
<comment type="subcellular location">
    <subcellularLocation>
        <location evidence="8">Cell outer membrane</location>
    </subcellularLocation>
    <subcellularLocation>
        <location evidence="1">Membrane</location>
    </subcellularLocation>
</comment>
<evidence type="ECO:0000256" key="6">
    <source>
        <dbReference type="ARBA" id="ARBA00023237"/>
    </source>
</evidence>
<evidence type="ECO:0000256" key="8">
    <source>
        <dbReference type="RuleBase" id="RU004004"/>
    </source>
</evidence>
<dbReference type="InterPro" id="IPR038591">
    <property type="entry name" value="NolW-like_sf"/>
</dbReference>
<evidence type="ECO:0000313" key="11">
    <source>
        <dbReference type="EMBL" id="RLK47032.1"/>
    </source>
</evidence>
<dbReference type="Gene3D" id="3.30.1370.120">
    <property type="match status" value="1"/>
</dbReference>
<comment type="caution">
    <text evidence="11">The sequence shown here is derived from an EMBL/GenBank/DDBJ whole genome shotgun (WGS) entry which is preliminary data.</text>
</comment>
<dbReference type="Pfam" id="PF11741">
    <property type="entry name" value="AMIN"/>
    <property type="match status" value="2"/>
</dbReference>
<gene>
    <name evidence="11" type="ORF">DFR31_2346</name>
</gene>
<name>A0A498BUD7_9GAMM</name>
<dbReference type="SMART" id="SM00965">
    <property type="entry name" value="STN"/>
    <property type="match status" value="1"/>
</dbReference>
<evidence type="ECO:0000256" key="9">
    <source>
        <dbReference type="SAM" id="MobiDB-lite"/>
    </source>
</evidence>
<reference evidence="11 12" key="1">
    <citation type="submission" date="2018-10" db="EMBL/GenBank/DDBJ databases">
        <title>Genomic Encyclopedia of Type Strains, Phase IV (KMG-IV): sequencing the most valuable type-strain genomes for metagenomic binning, comparative biology and taxonomic classification.</title>
        <authorList>
            <person name="Goeker M."/>
        </authorList>
    </citation>
    <scope>NUCLEOTIDE SEQUENCE [LARGE SCALE GENOMIC DNA]</scope>
    <source>
        <strain evidence="11 12">DSM 12769</strain>
    </source>
</reference>
<keyword evidence="6" id="KW-0998">Cell outer membrane</keyword>
<dbReference type="InterPro" id="IPR011662">
    <property type="entry name" value="Secretin/TonB_short_N"/>
</dbReference>
<comment type="similarity">
    <text evidence="7">Belongs to the bacterial secretin family.</text>
</comment>
<dbReference type="InterPro" id="IPR051808">
    <property type="entry name" value="Type_IV_pilus_biogenesis"/>
</dbReference>
<dbReference type="Gene3D" id="2.60.40.3470">
    <property type="match status" value="1"/>
</dbReference>
<evidence type="ECO:0000256" key="2">
    <source>
        <dbReference type="ARBA" id="ARBA00022448"/>
    </source>
</evidence>
<evidence type="ECO:0000313" key="12">
    <source>
        <dbReference type="Proteomes" id="UP000275461"/>
    </source>
</evidence>
<dbReference type="InterPro" id="IPR005644">
    <property type="entry name" value="NolW-like"/>
</dbReference>
<dbReference type="NCBIfam" id="TIGR02515">
    <property type="entry name" value="IV_pilus_PilQ"/>
    <property type="match status" value="1"/>
</dbReference>
<dbReference type="InterPro" id="IPR001775">
    <property type="entry name" value="GspD/PilQ"/>
</dbReference>
<feature type="domain" description="Secretin/TonB short N-terminal" evidence="10">
    <location>
        <begin position="308"/>
        <end position="356"/>
    </location>
</feature>
<sequence>MFGKAISGRSGTAVARSRGLAVKALAAALLAWAFLPTTGWADTLSLTDMEYTTAPGNRVKLILTLDGEPAEPGSFTISDPARLVVDLRDTRNRLSDRRMEVDTGNVRRVTTTESGDRTRVAVQLSRQVDHDVRVEGNQIFIALEGGVSDAARIGRDQDPRERTATSRIDDIDFRRTEDEGGRIVVSLSDGRVPVNMDERSDRVVLEFPGTEVPEELLRRLDVTDFATPVNQIETRQREDRVRMTITATGPFRTAGFQTGNSFTLDIDPRVEEDELEDEPTYTGDPINLDFQDVEVRRVLQILADFDDKNAVISDSVDGRITLRLVEVPWDQAMEIILESRGLDVRERGNVLTFAPTEELASRDRARAEAQRSVEEVTPLTSEFIQVNYAKASDIAAMLRSDATSLLSERGQVSVDERTNLLIVQDMERNIDDIRRLVERLDIPVQQVLIESRIVIADDDFAKDLGVRFGASARSGSDGVDRDSGTGIQAGGSADTDAGLDDFMVDMPATGATGSVGLAIGRVGSRLLQLELSAMESEGRGEIISSPRVITANQREANIRTGEEIPYQTVSDAGTETEFKEAVLGLTVTPQITPDERVVLDLDVSQDSRGENTPDGPAINTQSVTTQVLVDNGETVVLGGVYERFSRDQVRRVPFFGNLPGVGWMFRNRETQDEHSELLIFVTPRILDESLNARNAGQ</sequence>
<dbReference type="Proteomes" id="UP000275461">
    <property type="component" value="Unassembled WGS sequence"/>
</dbReference>
<dbReference type="Pfam" id="PF03958">
    <property type="entry name" value="Secretin_N"/>
    <property type="match status" value="1"/>
</dbReference>
<dbReference type="Pfam" id="PF00263">
    <property type="entry name" value="Secretin"/>
    <property type="match status" value="1"/>
</dbReference>
<evidence type="ECO:0000259" key="10">
    <source>
        <dbReference type="SMART" id="SM00965"/>
    </source>
</evidence>
<dbReference type="Gene3D" id="2.60.40.3500">
    <property type="match status" value="1"/>
</dbReference>
<dbReference type="PANTHER" id="PTHR30604:SF1">
    <property type="entry name" value="DNA UTILIZATION PROTEIN HOFQ"/>
    <property type="match status" value="1"/>
</dbReference>
<dbReference type="InterPro" id="IPR004846">
    <property type="entry name" value="T2SS/T3SS_dom"/>
</dbReference>
<feature type="region of interest" description="Disordered" evidence="9">
    <location>
        <begin position="472"/>
        <end position="493"/>
    </location>
</feature>
<dbReference type="RefSeq" id="WP_121442866.1">
    <property type="nucleotide sequence ID" value="NZ_RCDA01000004.1"/>
</dbReference>
<evidence type="ECO:0000256" key="4">
    <source>
        <dbReference type="ARBA" id="ARBA00022927"/>
    </source>
</evidence>
<accession>A0A498BUD7</accession>
<evidence type="ECO:0000256" key="1">
    <source>
        <dbReference type="ARBA" id="ARBA00004370"/>
    </source>
</evidence>
<proteinExistence type="inferred from homology"/>
<dbReference type="GO" id="GO:0009306">
    <property type="term" value="P:protein secretion"/>
    <property type="evidence" value="ECO:0007669"/>
    <property type="project" value="InterPro"/>
</dbReference>
<dbReference type="Gene3D" id="3.30.1370.130">
    <property type="match status" value="1"/>
</dbReference>
<dbReference type="PANTHER" id="PTHR30604">
    <property type="entry name" value="PROTEIN TRANSPORT PROTEIN HOFQ"/>
    <property type="match status" value="1"/>
</dbReference>
<evidence type="ECO:0000256" key="5">
    <source>
        <dbReference type="ARBA" id="ARBA00023136"/>
    </source>
</evidence>
<keyword evidence="5" id="KW-0472">Membrane</keyword>
<evidence type="ECO:0000256" key="7">
    <source>
        <dbReference type="RuleBase" id="RU004003"/>
    </source>
</evidence>
<dbReference type="GO" id="GO:0009279">
    <property type="term" value="C:cell outer membrane"/>
    <property type="evidence" value="ECO:0007669"/>
    <property type="project" value="UniProtKB-SubCell"/>
</dbReference>
<protein>
    <submittedName>
        <fullName evidence="11">Type IV pilus assembly protein PilQ</fullName>
    </submittedName>
</protein>
<keyword evidence="3" id="KW-0732">Signal</keyword>
<dbReference type="OrthoDB" id="9775455at2"/>
<dbReference type="InterPro" id="IPR013355">
    <property type="entry name" value="Pilus_4_PilQ"/>
</dbReference>
<evidence type="ECO:0000256" key="3">
    <source>
        <dbReference type="ARBA" id="ARBA00022729"/>
    </source>
</evidence>
<organism evidence="11 12">
    <name type="scientific">Alkalispirillum mobile</name>
    <dbReference type="NCBI Taxonomy" id="85925"/>
    <lineage>
        <taxon>Bacteria</taxon>
        <taxon>Pseudomonadati</taxon>
        <taxon>Pseudomonadota</taxon>
        <taxon>Gammaproteobacteria</taxon>
        <taxon>Chromatiales</taxon>
        <taxon>Ectothiorhodospiraceae</taxon>
        <taxon>Alkalispirillum</taxon>
    </lineage>
</organism>
<dbReference type="AlphaFoldDB" id="A0A498BUD7"/>
<keyword evidence="12" id="KW-1185">Reference proteome</keyword>